<dbReference type="GO" id="GO:0008173">
    <property type="term" value="F:RNA methyltransferase activity"/>
    <property type="evidence" value="ECO:0007669"/>
    <property type="project" value="UniProtKB-UniRule"/>
</dbReference>
<feature type="domain" description="Bin3-type SAM" evidence="11">
    <location>
        <begin position="36"/>
        <end position="369"/>
    </location>
</feature>
<evidence type="ECO:0000313" key="13">
    <source>
        <dbReference type="Proteomes" id="UP000693981"/>
    </source>
</evidence>
<comment type="caution">
    <text evidence="12">The sequence shown here is derived from an EMBL/GenBank/DDBJ whole genome shotgun (WGS) entry which is preliminary data.</text>
</comment>
<name>A0A8T1X6Z6_9STRA</name>
<feature type="domain" description="DRBM" evidence="10">
    <location>
        <begin position="94"/>
        <end position="162"/>
    </location>
</feature>
<dbReference type="PROSITE" id="PS50137">
    <property type="entry name" value="DS_RBD"/>
    <property type="match status" value="1"/>
</dbReference>
<feature type="transmembrane region" description="Helical" evidence="9">
    <location>
        <begin position="682"/>
        <end position="699"/>
    </location>
</feature>
<keyword evidence="9" id="KW-1133">Transmembrane helix</keyword>
<keyword evidence="5" id="KW-0694">RNA-binding</keyword>
<dbReference type="GO" id="GO:0008171">
    <property type="term" value="F:O-methyltransferase activity"/>
    <property type="evidence" value="ECO:0007669"/>
    <property type="project" value="UniProtKB-UniRule"/>
</dbReference>
<evidence type="ECO:0000256" key="6">
    <source>
        <dbReference type="PROSITE-ProRule" id="PRU00848"/>
    </source>
</evidence>
<feature type="region of interest" description="Disordered" evidence="8">
    <location>
        <begin position="161"/>
        <end position="182"/>
    </location>
</feature>
<accession>A0A8T1X6Z6</accession>
<evidence type="ECO:0000256" key="1">
    <source>
        <dbReference type="ARBA" id="ARBA00008361"/>
    </source>
</evidence>
<keyword evidence="9" id="KW-0812">Transmembrane</keyword>
<evidence type="ECO:0000256" key="4">
    <source>
        <dbReference type="ARBA" id="ARBA00022691"/>
    </source>
</evidence>
<evidence type="ECO:0000256" key="7">
    <source>
        <dbReference type="RuleBase" id="RU367087"/>
    </source>
</evidence>
<evidence type="ECO:0000256" key="3">
    <source>
        <dbReference type="ARBA" id="ARBA00022679"/>
    </source>
</evidence>
<dbReference type="Pfam" id="PF00035">
    <property type="entry name" value="dsrm"/>
    <property type="match status" value="1"/>
</dbReference>
<keyword evidence="2 7" id="KW-0489">Methyltransferase</keyword>
<dbReference type="GO" id="GO:2000632">
    <property type="term" value="P:negative regulation of pre-miRNA processing"/>
    <property type="evidence" value="ECO:0007669"/>
    <property type="project" value="TreeGrafter"/>
</dbReference>
<feature type="transmembrane region" description="Helical" evidence="9">
    <location>
        <begin position="347"/>
        <end position="369"/>
    </location>
</feature>
<dbReference type="Pfam" id="PF06859">
    <property type="entry name" value="Bin3"/>
    <property type="match status" value="1"/>
</dbReference>
<dbReference type="PANTHER" id="PTHR12315">
    <property type="entry name" value="BICOID-INTERACTING PROTEIN RELATED"/>
    <property type="match status" value="1"/>
</dbReference>
<feature type="compositionally biased region" description="Basic and acidic residues" evidence="8">
    <location>
        <begin position="161"/>
        <end position="175"/>
    </location>
</feature>
<reference evidence="12" key="1">
    <citation type="submission" date="2021-02" db="EMBL/GenBank/DDBJ databases">
        <authorList>
            <person name="Palmer J.M."/>
        </authorList>
    </citation>
    <scope>NUCLEOTIDE SEQUENCE</scope>
    <source>
        <strain evidence="12">SCRP23</strain>
    </source>
</reference>
<dbReference type="EC" id="2.1.1.-" evidence="7"/>
<evidence type="ECO:0000313" key="12">
    <source>
        <dbReference type="EMBL" id="KAG7401576.1"/>
    </source>
</evidence>
<dbReference type="GO" id="GO:0032259">
    <property type="term" value="P:methylation"/>
    <property type="evidence" value="ECO:0007669"/>
    <property type="project" value="UniProtKB-KW"/>
</dbReference>
<feature type="transmembrane region" description="Helical" evidence="9">
    <location>
        <begin position="587"/>
        <end position="606"/>
    </location>
</feature>
<sequence length="700" mass="78331">MADAEGHVLGNFHAYYSFNPVHERLRFMDVQTANALRRALLVGTSKDGSEAVATVLDVGCNEGDLTIGLYDALNGRAALVDSTQSDGVATFDLTNISTLNEQMQKEKKQVEYLIQDEGESSHRRRYVCELQVDGKTLGHGEGVSKKVAKAKAAEVALKALDGGKEKDKQEAKGEVADNPAQLPLSDEALAGRRPLMALGVDIDEVLIKRAAKKPVQLTAGDEVQFRQVDVMTSTFRKEMAPFLELAKRSTAERKFDLITCFSVTMWIHLNHGDDGLWKFLETMSDMTEHLIIEPQPWKCYRTAQKRLGRMRVEIPQSFREIKVRADVVEKIDAFLLDAGRFRFKAQLAVLVVPTLVRIRLVYTFLWAAFAGVAIMMESPTALGLATAMGLSVMVSWYMLRFFDRFVFDSVLLGWFGFLSKYRVFCWLANTGDFLLHFVSPLALAANYLKHVEVWMAFPILGFSVLWVLLVADGSLVANHVYHFAPPRSVQFWAVASATMLVGNLTVPLGFRSRHLIKRPLPINRLRMNHSVMDSADLFAVAHSTLTRTVLKVRGAEDRMDALQSTLNADSAQAVTLLFSMALLPMLLRVRVLYTFCWVGFTVLAHVAESQAALGMATSLGLTIMMGWYSLRAIDRTTFMGILQGWFGFLSKYRPFRLLANSVDLILHMAVPLTLAFCYLPLVRLWMTIPILLYVVLLGLL</sequence>
<evidence type="ECO:0000259" key="10">
    <source>
        <dbReference type="PROSITE" id="PS50137"/>
    </source>
</evidence>
<keyword evidence="3 7" id="KW-0808">Transferase</keyword>
<organism evidence="12 13">
    <name type="scientific">Phytophthora boehmeriae</name>
    <dbReference type="NCBI Taxonomy" id="109152"/>
    <lineage>
        <taxon>Eukaryota</taxon>
        <taxon>Sar</taxon>
        <taxon>Stramenopiles</taxon>
        <taxon>Oomycota</taxon>
        <taxon>Peronosporomycetes</taxon>
        <taxon>Peronosporales</taxon>
        <taxon>Peronosporaceae</taxon>
        <taxon>Phytophthora</taxon>
    </lineage>
</organism>
<proteinExistence type="inferred from homology"/>
<dbReference type="Proteomes" id="UP000693981">
    <property type="component" value="Unassembled WGS sequence"/>
</dbReference>
<protein>
    <recommendedName>
        <fullName evidence="7">RNA methyltransferase</fullName>
        <ecNumber evidence="7">2.1.1.-</ecNumber>
    </recommendedName>
</protein>
<dbReference type="AlphaFoldDB" id="A0A8T1X6Z6"/>
<dbReference type="OrthoDB" id="273070at2759"/>
<dbReference type="InterPro" id="IPR010675">
    <property type="entry name" value="Bin3_C"/>
</dbReference>
<dbReference type="EMBL" id="JAGDFL010000010">
    <property type="protein sequence ID" value="KAG7401576.1"/>
    <property type="molecule type" value="Genomic_DNA"/>
</dbReference>
<gene>
    <name evidence="12" type="primary">BCDIN3D</name>
    <name evidence="12" type="ORF">PHYBOEH_000108</name>
</gene>
<dbReference type="SMART" id="SM00358">
    <property type="entry name" value="DSRM"/>
    <property type="match status" value="1"/>
</dbReference>
<evidence type="ECO:0000256" key="9">
    <source>
        <dbReference type="SAM" id="Phobius"/>
    </source>
</evidence>
<dbReference type="InterPro" id="IPR014720">
    <property type="entry name" value="dsRBD_dom"/>
</dbReference>
<keyword evidence="4 6" id="KW-0949">S-adenosyl-L-methionine</keyword>
<feature type="transmembrane region" description="Helical" evidence="9">
    <location>
        <begin position="491"/>
        <end position="510"/>
    </location>
</feature>
<evidence type="ECO:0000256" key="2">
    <source>
        <dbReference type="ARBA" id="ARBA00022603"/>
    </source>
</evidence>
<dbReference type="PROSITE" id="PS51515">
    <property type="entry name" value="BIN3_SAM"/>
    <property type="match status" value="1"/>
</dbReference>
<dbReference type="InterPro" id="IPR039772">
    <property type="entry name" value="Bin3-like"/>
</dbReference>
<dbReference type="GO" id="GO:0003723">
    <property type="term" value="F:RNA binding"/>
    <property type="evidence" value="ECO:0007669"/>
    <property type="project" value="UniProtKB-UniRule"/>
</dbReference>
<comment type="similarity">
    <text evidence="1 7">Belongs to the methyltransferase superfamily.</text>
</comment>
<dbReference type="PANTHER" id="PTHR12315:SF1">
    <property type="entry name" value="RNA 5'-MONOPHOSPHATE METHYLTRANSFERASE"/>
    <property type="match status" value="1"/>
</dbReference>
<feature type="transmembrane region" description="Helical" evidence="9">
    <location>
        <begin position="451"/>
        <end position="471"/>
    </location>
</feature>
<keyword evidence="13" id="KW-1185">Reference proteome</keyword>
<dbReference type="GO" id="GO:0005737">
    <property type="term" value="C:cytoplasm"/>
    <property type="evidence" value="ECO:0007669"/>
    <property type="project" value="TreeGrafter"/>
</dbReference>
<evidence type="ECO:0000256" key="8">
    <source>
        <dbReference type="SAM" id="MobiDB-lite"/>
    </source>
</evidence>
<feature type="transmembrane region" description="Helical" evidence="9">
    <location>
        <begin position="419"/>
        <end position="439"/>
    </location>
</feature>
<dbReference type="InterPro" id="IPR024160">
    <property type="entry name" value="BIN3_SAM-bd_dom"/>
</dbReference>
<evidence type="ECO:0000259" key="11">
    <source>
        <dbReference type="PROSITE" id="PS51515"/>
    </source>
</evidence>
<evidence type="ECO:0000256" key="5">
    <source>
        <dbReference type="PROSITE-ProRule" id="PRU00266"/>
    </source>
</evidence>
<keyword evidence="9" id="KW-0472">Membrane</keyword>
<feature type="transmembrane region" description="Helical" evidence="9">
    <location>
        <begin position="381"/>
        <end position="399"/>
    </location>
</feature>
<feature type="transmembrane region" description="Helical" evidence="9">
    <location>
        <begin position="612"/>
        <end position="630"/>
    </location>
</feature>